<dbReference type="InterPro" id="IPR016181">
    <property type="entry name" value="Acyl_CoA_acyltransferase"/>
</dbReference>
<dbReference type="Proteomes" id="UP000184047">
    <property type="component" value="Unassembled WGS sequence"/>
</dbReference>
<keyword evidence="3" id="KW-1185">Reference proteome</keyword>
<feature type="domain" description="N-acetyltransferase" evidence="1">
    <location>
        <begin position="19"/>
        <end position="174"/>
    </location>
</feature>
<dbReference type="GO" id="GO:0016747">
    <property type="term" value="F:acyltransferase activity, transferring groups other than amino-acyl groups"/>
    <property type="evidence" value="ECO:0007669"/>
    <property type="project" value="InterPro"/>
</dbReference>
<dbReference type="AlphaFoldDB" id="A0A1M5KI21"/>
<dbReference type="SUPFAM" id="SSF55729">
    <property type="entry name" value="Acyl-CoA N-acyltransferases (Nat)"/>
    <property type="match status" value="1"/>
</dbReference>
<reference evidence="3" key="1">
    <citation type="submission" date="2016-11" db="EMBL/GenBank/DDBJ databases">
        <authorList>
            <person name="Varghese N."/>
            <person name="Submissions S."/>
        </authorList>
    </citation>
    <scope>NUCLEOTIDE SEQUENCE [LARGE SCALE GENOMIC DNA]</scope>
    <source>
        <strain evidence="3">DSM 19055</strain>
    </source>
</reference>
<accession>A0A1M5KI21</accession>
<dbReference type="STRING" id="421058.SAMN05421866_0709"/>
<evidence type="ECO:0000259" key="1">
    <source>
        <dbReference type="PROSITE" id="PS51186"/>
    </source>
</evidence>
<evidence type="ECO:0000313" key="2">
    <source>
        <dbReference type="EMBL" id="SHG52270.1"/>
    </source>
</evidence>
<dbReference type="InterPro" id="IPR000182">
    <property type="entry name" value="GNAT_dom"/>
</dbReference>
<gene>
    <name evidence="2" type="ORF">SAMN05421866_0709</name>
</gene>
<evidence type="ECO:0000313" key="3">
    <source>
        <dbReference type="Proteomes" id="UP000184047"/>
    </source>
</evidence>
<dbReference type="EMBL" id="FQWT01000001">
    <property type="protein sequence ID" value="SHG52270.1"/>
    <property type="molecule type" value="Genomic_DNA"/>
</dbReference>
<name>A0A1M5KI21_9FLAO</name>
<protein>
    <submittedName>
        <fullName evidence="2">Predicted N-acetyltransferase YhbS</fullName>
    </submittedName>
</protein>
<dbReference type="Pfam" id="PF00583">
    <property type="entry name" value="Acetyltransf_1"/>
    <property type="match status" value="1"/>
</dbReference>
<proteinExistence type="predicted"/>
<dbReference type="PROSITE" id="PS51186">
    <property type="entry name" value="GNAT"/>
    <property type="match status" value="1"/>
</dbReference>
<dbReference type="PANTHER" id="PTHR43617">
    <property type="entry name" value="L-AMINO ACID N-ACETYLTRANSFERASE"/>
    <property type="match status" value="1"/>
</dbReference>
<dbReference type="CDD" id="cd04301">
    <property type="entry name" value="NAT_SF"/>
    <property type="match status" value="1"/>
</dbReference>
<dbReference type="PANTHER" id="PTHR43617:SF2">
    <property type="entry name" value="UPF0039 PROTEIN SLL0451"/>
    <property type="match status" value="1"/>
</dbReference>
<keyword evidence="2" id="KW-0808">Transferase</keyword>
<dbReference type="InterPro" id="IPR050276">
    <property type="entry name" value="MshD_Acetyltransferase"/>
</dbReference>
<sequence>MGKPFSHFIKLLILQTMEIKIRKEEKEDFKKVFELIRLAFENEELSDHKEQFLVERLRNSDAFVPELSLIAEVDNQIAGYILLTKINIEDKDKNTYTSLALAPVAVLPNYQGKGIGGKLIQAAHDIAKKMGFGSVMLLGHENYYPKFGYKLTKEFGIKLPFEVPEENCMAIELSQNALQNVSGVVRYPKEFEIE</sequence>
<dbReference type="Gene3D" id="3.40.630.30">
    <property type="match status" value="1"/>
</dbReference>
<organism evidence="2 3">
    <name type="scientific">Chryseobacterium oranimense</name>
    <dbReference type="NCBI Taxonomy" id="421058"/>
    <lineage>
        <taxon>Bacteria</taxon>
        <taxon>Pseudomonadati</taxon>
        <taxon>Bacteroidota</taxon>
        <taxon>Flavobacteriia</taxon>
        <taxon>Flavobacteriales</taxon>
        <taxon>Weeksellaceae</taxon>
        <taxon>Chryseobacterium group</taxon>
        <taxon>Chryseobacterium</taxon>
    </lineage>
</organism>